<evidence type="ECO:0000313" key="2">
    <source>
        <dbReference type="EMBL" id="KIV78220.1"/>
    </source>
</evidence>
<organism evidence="2 3">
    <name type="scientific">Exophiala sideris</name>
    <dbReference type="NCBI Taxonomy" id="1016849"/>
    <lineage>
        <taxon>Eukaryota</taxon>
        <taxon>Fungi</taxon>
        <taxon>Dikarya</taxon>
        <taxon>Ascomycota</taxon>
        <taxon>Pezizomycotina</taxon>
        <taxon>Eurotiomycetes</taxon>
        <taxon>Chaetothyriomycetidae</taxon>
        <taxon>Chaetothyriales</taxon>
        <taxon>Herpotrichiellaceae</taxon>
        <taxon>Exophiala</taxon>
    </lineage>
</organism>
<feature type="region of interest" description="Disordered" evidence="1">
    <location>
        <begin position="31"/>
        <end position="66"/>
    </location>
</feature>
<evidence type="ECO:0000256" key="1">
    <source>
        <dbReference type="SAM" id="MobiDB-lite"/>
    </source>
</evidence>
<name>A0A0D1VQ54_9EURO</name>
<dbReference type="HOGENOM" id="CLU_2831209_0_0_1"/>
<dbReference type="Proteomes" id="UP000053599">
    <property type="component" value="Unassembled WGS sequence"/>
</dbReference>
<reference evidence="2 3" key="1">
    <citation type="submission" date="2015-01" db="EMBL/GenBank/DDBJ databases">
        <title>The Genome Sequence of Exophiala sideris CBS121828.</title>
        <authorList>
            <consortium name="The Broad Institute Genomics Platform"/>
            <person name="Cuomo C."/>
            <person name="de Hoog S."/>
            <person name="Gorbushina A."/>
            <person name="Stielow B."/>
            <person name="Teixiera M."/>
            <person name="Abouelleil A."/>
            <person name="Chapman S.B."/>
            <person name="Priest M."/>
            <person name="Young S.K."/>
            <person name="Wortman J."/>
            <person name="Nusbaum C."/>
            <person name="Birren B."/>
        </authorList>
    </citation>
    <scope>NUCLEOTIDE SEQUENCE [LARGE SCALE GENOMIC DNA]</scope>
    <source>
        <strain evidence="2 3">CBS 121828</strain>
    </source>
</reference>
<evidence type="ECO:0000313" key="3">
    <source>
        <dbReference type="Proteomes" id="UP000053599"/>
    </source>
</evidence>
<gene>
    <name evidence="2" type="ORF">PV11_09958</name>
</gene>
<proteinExistence type="predicted"/>
<dbReference type="AlphaFoldDB" id="A0A0D1VQ54"/>
<sequence length="66" mass="7061">MAPQNLGISSEGSLTETKFINDESISTTLKTRSDNVLSSVSPTQSRLRDGALLQHTQLSVGQPETS</sequence>
<protein>
    <submittedName>
        <fullName evidence="2">Uncharacterized protein</fullName>
    </submittedName>
</protein>
<feature type="compositionally biased region" description="Polar residues" evidence="1">
    <location>
        <begin position="54"/>
        <end position="66"/>
    </location>
</feature>
<accession>A0A0D1VQ54</accession>
<feature type="compositionally biased region" description="Polar residues" evidence="1">
    <location>
        <begin position="31"/>
        <end position="45"/>
    </location>
</feature>
<dbReference type="EMBL" id="KN846954">
    <property type="protein sequence ID" value="KIV78220.1"/>
    <property type="molecule type" value="Genomic_DNA"/>
</dbReference>